<comment type="similarity">
    <text evidence="2 7">Belongs to the cytochrome P450 family.</text>
</comment>
<protein>
    <submittedName>
        <fullName evidence="8">Uncharacterized protein</fullName>
    </submittedName>
</protein>
<evidence type="ECO:0000256" key="2">
    <source>
        <dbReference type="ARBA" id="ARBA00010617"/>
    </source>
</evidence>
<evidence type="ECO:0000313" key="8">
    <source>
        <dbReference type="EMBL" id="CAG8957787.1"/>
    </source>
</evidence>
<evidence type="ECO:0000256" key="1">
    <source>
        <dbReference type="ARBA" id="ARBA00001971"/>
    </source>
</evidence>
<organism evidence="8 9">
    <name type="scientific">Hymenoscyphus fraxineus</name>
    <dbReference type="NCBI Taxonomy" id="746836"/>
    <lineage>
        <taxon>Eukaryota</taxon>
        <taxon>Fungi</taxon>
        <taxon>Dikarya</taxon>
        <taxon>Ascomycota</taxon>
        <taxon>Pezizomycotina</taxon>
        <taxon>Leotiomycetes</taxon>
        <taxon>Helotiales</taxon>
        <taxon>Helotiaceae</taxon>
        <taxon>Hymenoscyphus</taxon>
    </lineage>
</organism>
<dbReference type="GO" id="GO:0016705">
    <property type="term" value="F:oxidoreductase activity, acting on paired donors, with incorporation or reduction of molecular oxygen"/>
    <property type="evidence" value="ECO:0007669"/>
    <property type="project" value="InterPro"/>
</dbReference>
<sequence>MSSNKLIAVAAVTTFLYFLGTLAYHLIYNPLRSFKGPWYTKFTKLPWTYHSLIGDVHAWVGQLHEEYGEIVRVAPDQLSFTSSQAWPDIYGNNLPKDLGKRLKEVNGVANILIAEDPAHRRMRKLISPAFSDKALIAQEPLLVSYIDKLISVLTERVLESPTGIVNIVQWYNYTAFDILGELALGQSFGGLDTPRDGGGLHPWISSITGLLKNSLFHRVGNEHAWPLRKLIHKLAPKKGLKDRGTNFNYSVQAVQKRLAQSNTDRVDFFSYLSDDKEGYSNLRLTTGELISNASFFVLTGSETISTFFSGTTYHLLTNPHHLHRLTNLLRTTFSTPESMNIHNLSKLTYLNAVIKEGLRVYPPAPAGFPRVTTAYGNMICGRYVPPNTVVIVTNWAASFSARNHTHPLKFAPERWEGAAEYAGDDRKACQPFSFGPRNCIAQSLANAEMRLVLARILWAFDLELQPESKNWMDQRAFALWEKPALMVKITPRKF</sequence>
<dbReference type="Proteomes" id="UP000696280">
    <property type="component" value="Unassembled WGS sequence"/>
</dbReference>
<evidence type="ECO:0000256" key="6">
    <source>
        <dbReference type="PIRSR" id="PIRSR602401-1"/>
    </source>
</evidence>
<dbReference type="GO" id="GO:0004497">
    <property type="term" value="F:monooxygenase activity"/>
    <property type="evidence" value="ECO:0007669"/>
    <property type="project" value="UniProtKB-KW"/>
</dbReference>
<dbReference type="PROSITE" id="PS00086">
    <property type="entry name" value="CYTOCHROME_P450"/>
    <property type="match status" value="1"/>
</dbReference>
<gene>
    <name evidence="8" type="ORF">HYFRA_00000125</name>
</gene>
<dbReference type="SUPFAM" id="SSF48264">
    <property type="entry name" value="Cytochrome P450"/>
    <property type="match status" value="1"/>
</dbReference>
<dbReference type="PRINTS" id="PR00385">
    <property type="entry name" value="P450"/>
</dbReference>
<keyword evidence="7" id="KW-0503">Monooxygenase</keyword>
<dbReference type="EMBL" id="CAJVRL010000081">
    <property type="protein sequence ID" value="CAG8957787.1"/>
    <property type="molecule type" value="Genomic_DNA"/>
</dbReference>
<dbReference type="GO" id="GO:0020037">
    <property type="term" value="F:heme binding"/>
    <property type="evidence" value="ECO:0007669"/>
    <property type="project" value="InterPro"/>
</dbReference>
<dbReference type="CDD" id="cd11058">
    <property type="entry name" value="CYP60B-like"/>
    <property type="match status" value="1"/>
</dbReference>
<comment type="caution">
    <text evidence="8">The sequence shown here is derived from an EMBL/GenBank/DDBJ whole genome shotgun (WGS) entry which is preliminary data.</text>
</comment>
<dbReference type="InterPro" id="IPR017972">
    <property type="entry name" value="Cyt_P450_CS"/>
</dbReference>
<keyword evidence="9" id="KW-1185">Reference proteome</keyword>
<dbReference type="InterPro" id="IPR001128">
    <property type="entry name" value="Cyt_P450"/>
</dbReference>
<dbReference type="InterPro" id="IPR036396">
    <property type="entry name" value="Cyt_P450_sf"/>
</dbReference>
<name>A0A9N9PXM1_9HELO</name>
<proteinExistence type="inferred from homology"/>
<dbReference type="PANTHER" id="PTHR24305:SF210">
    <property type="entry name" value="CYTOCHROME P450 MONOOXYGENASE ASQL-RELATED"/>
    <property type="match status" value="1"/>
</dbReference>
<dbReference type="PANTHER" id="PTHR24305">
    <property type="entry name" value="CYTOCHROME P450"/>
    <property type="match status" value="1"/>
</dbReference>
<dbReference type="GO" id="GO:0005506">
    <property type="term" value="F:iron ion binding"/>
    <property type="evidence" value="ECO:0007669"/>
    <property type="project" value="InterPro"/>
</dbReference>
<accession>A0A9N9PXM1</accession>
<keyword evidence="7" id="KW-0560">Oxidoreductase</keyword>
<dbReference type="InterPro" id="IPR050121">
    <property type="entry name" value="Cytochrome_P450_monoxygenase"/>
</dbReference>
<reference evidence="8" key="1">
    <citation type="submission" date="2021-07" db="EMBL/GenBank/DDBJ databases">
        <authorList>
            <person name="Durling M."/>
        </authorList>
    </citation>
    <scope>NUCLEOTIDE SEQUENCE</scope>
</reference>
<dbReference type="AlphaFoldDB" id="A0A9N9PXM1"/>
<comment type="cofactor">
    <cofactor evidence="1 6">
        <name>heme</name>
        <dbReference type="ChEBI" id="CHEBI:30413"/>
    </cofactor>
</comment>
<evidence type="ECO:0000256" key="3">
    <source>
        <dbReference type="ARBA" id="ARBA00022617"/>
    </source>
</evidence>
<keyword evidence="5 6" id="KW-0408">Iron</keyword>
<dbReference type="InterPro" id="IPR002401">
    <property type="entry name" value="Cyt_P450_E_grp-I"/>
</dbReference>
<evidence type="ECO:0000256" key="7">
    <source>
        <dbReference type="RuleBase" id="RU000461"/>
    </source>
</evidence>
<keyword evidence="4 6" id="KW-0479">Metal-binding</keyword>
<feature type="binding site" description="axial binding residue" evidence="6">
    <location>
        <position position="439"/>
    </location>
    <ligand>
        <name>heme</name>
        <dbReference type="ChEBI" id="CHEBI:30413"/>
    </ligand>
    <ligandPart>
        <name>Fe</name>
        <dbReference type="ChEBI" id="CHEBI:18248"/>
    </ligandPart>
</feature>
<dbReference type="Gene3D" id="1.10.630.10">
    <property type="entry name" value="Cytochrome P450"/>
    <property type="match status" value="1"/>
</dbReference>
<dbReference type="Pfam" id="PF00067">
    <property type="entry name" value="p450"/>
    <property type="match status" value="1"/>
</dbReference>
<dbReference type="PRINTS" id="PR00463">
    <property type="entry name" value="EP450I"/>
</dbReference>
<evidence type="ECO:0000313" key="9">
    <source>
        <dbReference type="Proteomes" id="UP000696280"/>
    </source>
</evidence>
<evidence type="ECO:0000256" key="5">
    <source>
        <dbReference type="ARBA" id="ARBA00023004"/>
    </source>
</evidence>
<evidence type="ECO:0000256" key="4">
    <source>
        <dbReference type="ARBA" id="ARBA00022723"/>
    </source>
</evidence>
<keyword evidence="3 6" id="KW-0349">Heme</keyword>
<dbReference type="OrthoDB" id="1470350at2759"/>